<reference evidence="2 3" key="1">
    <citation type="submission" date="2017-11" db="EMBL/GenBank/DDBJ databases">
        <title>Genomic Encyclopedia of Type Strains, Phase III (KMG-III): the genomes of soil and plant-associated and newly described type strains.</title>
        <authorList>
            <person name="Whitman W."/>
        </authorList>
    </citation>
    <scope>NUCLEOTIDE SEQUENCE [LARGE SCALE GENOMIC DNA]</scope>
    <source>
        <strain evidence="2 3">UB-Domo-W1</strain>
    </source>
</reference>
<comment type="caution">
    <text evidence="2">The sequence shown here is derived from an EMBL/GenBank/DDBJ whole genome shotgun (WGS) entry which is preliminary data.</text>
</comment>
<dbReference type="InterPro" id="IPR036411">
    <property type="entry name" value="TorD-like_sf"/>
</dbReference>
<proteinExistence type="predicted"/>
<protein>
    <submittedName>
        <fullName evidence="2">Tat proofreading chaperone TorD</fullName>
    </submittedName>
</protein>
<evidence type="ECO:0000313" key="3">
    <source>
        <dbReference type="Proteomes" id="UP000229366"/>
    </source>
</evidence>
<dbReference type="SUPFAM" id="SSF89155">
    <property type="entry name" value="TorD-like"/>
    <property type="match status" value="1"/>
</dbReference>
<dbReference type="Gene3D" id="1.10.3480.10">
    <property type="entry name" value="TorD-like"/>
    <property type="match status" value="1"/>
</dbReference>
<sequence>MSEQLKEMATAEHASTEVGDVGLPEDLARADLYGLIARLFHLPPDQVLLDQIVASVPEGQDGYAEGASLSRVWNNLVEAAKSNSAEVWRNEFDANFISVGRPNVILNGSFYMAGYLNERPLVSIRSALMELGLEAAEEITETEDHISALCEVMRYLIAGDDVAISNLTKQRVFFTEHILPWYDQLCDAIEDVPEMPLYHSVSALTREFLAIEAQSFDMI</sequence>
<dbReference type="RefSeq" id="WP_100378757.1">
    <property type="nucleotide sequence ID" value="NZ_CBCSBW010000001.1"/>
</dbReference>
<dbReference type="EMBL" id="PGTX01000001">
    <property type="protein sequence ID" value="PJI83014.1"/>
    <property type="molecule type" value="Genomic_DNA"/>
</dbReference>
<dbReference type="AlphaFoldDB" id="A0A2M8VYU3"/>
<evidence type="ECO:0000313" key="2">
    <source>
        <dbReference type="EMBL" id="PJI83014.1"/>
    </source>
</evidence>
<organism evidence="2 3">
    <name type="scientific">Polynucleobacter brandtiae</name>
    <dbReference type="NCBI Taxonomy" id="1938816"/>
    <lineage>
        <taxon>Bacteria</taxon>
        <taxon>Pseudomonadati</taxon>
        <taxon>Pseudomonadota</taxon>
        <taxon>Betaproteobacteria</taxon>
        <taxon>Burkholderiales</taxon>
        <taxon>Burkholderiaceae</taxon>
        <taxon>Polynucleobacter</taxon>
    </lineage>
</organism>
<evidence type="ECO:0000256" key="1">
    <source>
        <dbReference type="ARBA" id="ARBA00023186"/>
    </source>
</evidence>
<keyword evidence="1" id="KW-0143">Chaperone</keyword>
<dbReference type="OrthoDB" id="8526323at2"/>
<dbReference type="PANTHER" id="PTHR34227:SF1">
    <property type="entry name" value="DIMETHYL SULFOXIDE REDUCTASE CHAPERONE-RELATED"/>
    <property type="match status" value="1"/>
</dbReference>
<accession>A0A2M8VYU3</accession>
<gene>
    <name evidence="2" type="ORF">B0G85_0404</name>
</gene>
<dbReference type="PANTHER" id="PTHR34227">
    <property type="entry name" value="CHAPERONE PROTEIN YCDY"/>
    <property type="match status" value="1"/>
</dbReference>
<dbReference type="InterPro" id="IPR020945">
    <property type="entry name" value="DMSO/NO3_reduct_chaperone"/>
</dbReference>
<name>A0A2M8VYU3_9BURK</name>
<dbReference type="Proteomes" id="UP000229366">
    <property type="component" value="Unassembled WGS sequence"/>
</dbReference>
<dbReference type="Pfam" id="PF02613">
    <property type="entry name" value="Nitrate_red_del"/>
    <property type="match status" value="1"/>
</dbReference>
<keyword evidence="3" id="KW-1185">Reference proteome</keyword>
<dbReference type="InterPro" id="IPR050289">
    <property type="entry name" value="TorD/DmsD_chaperones"/>
</dbReference>